<dbReference type="STRING" id="49186.SAMN05421647_101791"/>
<dbReference type="InterPro" id="IPR006134">
    <property type="entry name" value="DNA-dir_DNA_pol_B_multi_dom"/>
</dbReference>
<dbReference type="InterPro" id="IPR023211">
    <property type="entry name" value="DNA_pol_palm_dom_sf"/>
</dbReference>
<dbReference type="InterPro" id="IPR042087">
    <property type="entry name" value="DNA_pol_B_thumb"/>
</dbReference>
<dbReference type="PANTHER" id="PTHR10322:SF23">
    <property type="entry name" value="DNA POLYMERASE DELTA CATALYTIC SUBUNIT"/>
    <property type="match status" value="1"/>
</dbReference>
<protein>
    <recommendedName>
        <fullName evidence="7">DNA polymerase</fullName>
        <ecNumber evidence="7">2.7.7.7</ecNumber>
    </recommendedName>
</protein>
<evidence type="ECO:0000256" key="1">
    <source>
        <dbReference type="ARBA" id="ARBA00005755"/>
    </source>
</evidence>
<feature type="domain" description="DNA polymerase II insertion" evidence="10">
    <location>
        <begin position="42"/>
        <end position="102"/>
    </location>
</feature>
<proteinExistence type="inferred from homology"/>
<comment type="catalytic activity">
    <reaction evidence="6 7">
        <text>DNA(n) + a 2'-deoxyribonucleoside 5'-triphosphate = DNA(n+1) + diphosphate</text>
        <dbReference type="Rhea" id="RHEA:22508"/>
        <dbReference type="Rhea" id="RHEA-COMP:17339"/>
        <dbReference type="Rhea" id="RHEA-COMP:17340"/>
        <dbReference type="ChEBI" id="CHEBI:33019"/>
        <dbReference type="ChEBI" id="CHEBI:61560"/>
        <dbReference type="ChEBI" id="CHEBI:173112"/>
        <dbReference type="EC" id="2.7.7.7"/>
    </reaction>
</comment>
<reference evidence="12" key="1">
    <citation type="submission" date="2017-01" db="EMBL/GenBank/DDBJ databases">
        <authorList>
            <person name="Varghese N."/>
            <person name="Submissions S."/>
        </authorList>
    </citation>
    <scope>NUCLEOTIDE SEQUENCE [LARGE SCALE GENOMIC DNA]</scope>
    <source>
        <strain evidence="12">DSM 7027</strain>
    </source>
</reference>
<dbReference type="InterPro" id="IPR017964">
    <property type="entry name" value="DNA-dir_DNA_pol_B_CS"/>
</dbReference>
<dbReference type="InterPro" id="IPR043502">
    <property type="entry name" value="DNA/RNA_pol_sf"/>
</dbReference>
<dbReference type="GO" id="GO:0003887">
    <property type="term" value="F:DNA-directed DNA polymerase activity"/>
    <property type="evidence" value="ECO:0007669"/>
    <property type="project" value="UniProtKB-KW"/>
</dbReference>
<evidence type="ECO:0000313" key="11">
    <source>
        <dbReference type="EMBL" id="SIP99479.1"/>
    </source>
</evidence>
<evidence type="ECO:0000256" key="6">
    <source>
        <dbReference type="ARBA" id="ARBA00049244"/>
    </source>
</evidence>
<dbReference type="Pfam" id="PF03104">
    <property type="entry name" value="DNA_pol_B_exo1"/>
    <property type="match status" value="1"/>
</dbReference>
<evidence type="ECO:0000259" key="8">
    <source>
        <dbReference type="Pfam" id="PF00136"/>
    </source>
</evidence>
<keyword evidence="3 7" id="KW-0548">Nucleotidyltransferase</keyword>
<dbReference type="EC" id="2.7.7.7" evidence="7"/>
<dbReference type="InterPro" id="IPR012337">
    <property type="entry name" value="RNaseH-like_sf"/>
</dbReference>
<keyword evidence="12" id="KW-1185">Reference proteome</keyword>
<evidence type="ECO:0000256" key="2">
    <source>
        <dbReference type="ARBA" id="ARBA00022679"/>
    </source>
</evidence>
<dbReference type="InterPro" id="IPR055208">
    <property type="entry name" value="PolB_insertion"/>
</dbReference>
<dbReference type="GO" id="GO:0045004">
    <property type="term" value="P:DNA replication proofreading"/>
    <property type="evidence" value="ECO:0007669"/>
    <property type="project" value="TreeGrafter"/>
</dbReference>
<dbReference type="eggNOG" id="COG0417">
    <property type="taxonomic scope" value="Bacteria"/>
</dbReference>
<dbReference type="PROSITE" id="PS00116">
    <property type="entry name" value="DNA_POLYMERASE_B"/>
    <property type="match status" value="1"/>
</dbReference>
<sequence length="788" mass="89192">MAALVGLPLTRRQRDVDGRLQLSYWLRTAEGAEEVLIDGEQSVAFIRSDDCAAAEPLISDLKGCSLRPLSLQSLAHEPVSGLYASNLADWHEALGRLQQAGIGLMEEDIRAVDRYLIERGIFAGARVVQSQTVDGGASSTCANTRLVRDDFIPGLRMLSLDIETTLRADRILSIALQCGDQEVVLFNGPIAAGEQILPCAGERALLQALMQQVRSMDPDLLIGWNVIGFDLRVLEQRARTLGIRLCLGRDDQPLRVEQSQTGRWFARLNGRLVLDGIDTLKGATWHFERYGLEFVARELLGRGKLIHNPSDRGEEIQRLYREEPLALARYNLEDCHLVTDIFHKAELVPYLLQRARLTGLALDKVGGSSQAFDNLYLPRLHRAGYVAPEYASGQGDLEVPGGFVMDSRPGLYRHVLVLDFKSLYPSIIRSFQIDPLGLALGTRGDAPSEALVPGFHHAIFDRRHALLPRIIERLWQARDQAKQDGNSALSQAIKIQMNACYGVLGSKVCRFFDQRLSGSITLRGHQILQQTAEHIEATWGHTVIYGDTDSVFVWLGDDWPDTSRDTHAYGEQLARELNQWWRTQLRERFDLDSALELQYEAHYSRFLMPRMRHSEKGSKKRYAGLKRDSDGEQLVFRGLESVRTDWTPLARQFQQELYALIFHDEPWHAMLKQRVEAVFAGQHDAELVYRRRIRQPLEAYTRNRPPHVRAAQQLENHRREQGLPSYYAVGDSVAYLMTVNGPEPEELLRSPIDYQHYVDKQLLPVADSILPFLGESFAKLVAPQIDLF</sequence>
<evidence type="ECO:0000256" key="7">
    <source>
        <dbReference type="RuleBase" id="RU000442"/>
    </source>
</evidence>
<accession>A0A1N6P5A0</accession>
<organism evidence="11 12">
    <name type="scientific">Marinobacterium stanieri</name>
    <dbReference type="NCBI Taxonomy" id="49186"/>
    <lineage>
        <taxon>Bacteria</taxon>
        <taxon>Pseudomonadati</taxon>
        <taxon>Pseudomonadota</taxon>
        <taxon>Gammaproteobacteria</taxon>
        <taxon>Oceanospirillales</taxon>
        <taxon>Oceanospirillaceae</taxon>
        <taxon>Marinobacterium</taxon>
    </lineage>
</organism>
<evidence type="ECO:0000313" key="12">
    <source>
        <dbReference type="Proteomes" id="UP000186895"/>
    </source>
</evidence>
<dbReference type="SUPFAM" id="SSF56672">
    <property type="entry name" value="DNA/RNA polymerases"/>
    <property type="match status" value="1"/>
</dbReference>
<dbReference type="Gene3D" id="3.30.70.2250">
    <property type="match status" value="1"/>
</dbReference>
<evidence type="ECO:0000259" key="10">
    <source>
        <dbReference type="Pfam" id="PF22587"/>
    </source>
</evidence>
<gene>
    <name evidence="11" type="ORF">SAMN05421647_101791</name>
</gene>
<dbReference type="EMBL" id="FTMN01000001">
    <property type="protein sequence ID" value="SIP99479.1"/>
    <property type="molecule type" value="Genomic_DNA"/>
</dbReference>
<evidence type="ECO:0000256" key="4">
    <source>
        <dbReference type="ARBA" id="ARBA00022932"/>
    </source>
</evidence>
<dbReference type="RefSeq" id="WP_139327119.1">
    <property type="nucleotide sequence ID" value="NZ_FTMN01000001.1"/>
</dbReference>
<dbReference type="AlphaFoldDB" id="A0A1N6P5A0"/>
<dbReference type="PANTHER" id="PTHR10322">
    <property type="entry name" value="DNA POLYMERASE CATALYTIC SUBUNIT"/>
    <property type="match status" value="1"/>
</dbReference>
<dbReference type="FunFam" id="3.90.1600.10:FF:000030">
    <property type="entry name" value="DNA polymerase II"/>
    <property type="match status" value="1"/>
</dbReference>
<evidence type="ECO:0000256" key="3">
    <source>
        <dbReference type="ARBA" id="ARBA00022695"/>
    </source>
</evidence>
<dbReference type="Gene3D" id="3.90.1600.10">
    <property type="entry name" value="Palm domain of DNA polymerase"/>
    <property type="match status" value="2"/>
</dbReference>
<comment type="similarity">
    <text evidence="1 7">Belongs to the DNA polymerase type-B family.</text>
</comment>
<dbReference type="InterPro" id="IPR006133">
    <property type="entry name" value="DNA-dir_DNA_pol_B_exonuc"/>
</dbReference>
<dbReference type="GO" id="GO:0009432">
    <property type="term" value="P:SOS response"/>
    <property type="evidence" value="ECO:0007669"/>
    <property type="project" value="TreeGrafter"/>
</dbReference>
<evidence type="ECO:0000259" key="9">
    <source>
        <dbReference type="Pfam" id="PF03104"/>
    </source>
</evidence>
<dbReference type="Gene3D" id="1.10.132.60">
    <property type="entry name" value="DNA polymerase family B, C-terminal domain"/>
    <property type="match status" value="1"/>
</dbReference>
<dbReference type="SUPFAM" id="SSF53098">
    <property type="entry name" value="Ribonuclease H-like"/>
    <property type="match status" value="1"/>
</dbReference>
<name>A0A1N6P5A0_9GAMM</name>
<dbReference type="CDD" id="cd05784">
    <property type="entry name" value="DNA_polB_II_exo"/>
    <property type="match status" value="1"/>
</dbReference>
<dbReference type="GO" id="GO:0008296">
    <property type="term" value="F:3'-5'-DNA exonuclease activity"/>
    <property type="evidence" value="ECO:0007669"/>
    <property type="project" value="TreeGrafter"/>
</dbReference>
<dbReference type="InterPro" id="IPR036397">
    <property type="entry name" value="RNaseH_sf"/>
</dbReference>
<dbReference type="InterPro" id="IPR050240">
    <property type="entry name" value="DNA_pol_type-B"/>
</dbReference>
<dbReference type="PRINTS" id="PR00106">
    <property type="entry name" value="DNAPOLB"/>
</dbReference>
<keyword evidence="5 7" id="KW-0238">DNA-binding</keyword>
<dbReference type="InterPro" id="IPR006172">
    <property type="entry name" value="DNA-dir_DNA_pol_B"/>
</dbReference>
<dbReference type="Gene3D" id="3.30.420.10">
    <property type="entry name" value="Ribonuclease H-like superfamily/Ribonuclease H"/>
    <property type="match status" value="1"/>
</dbReference>
<evidence type="ECO:0000256" key="5">
    <source>
        <dbReference type="ARBA" id="ARBA00023125"/>
    </source>
</evidence>
<dbReference type="Pfam" id="PF22587">
    <property type="entry name" value="DNApolII_insertion"/>
    <property type="match status" value="1"/>
</dbReference>
<dbReference type="NCBIfam" id="NF004421">
    <property type="entry name" value="PRK05762.1-2"/>
    <property type="match status" value="1"/>
</dbReference>
<keyword evidence="2 7" id="KW-0808">Transferase</keyword>
<dbReference type="Proteomes" id="UP000186895">
    <property type="component" value="Unassembled WGS sequence"/>
</dbReference>
<feature type="domain" description="DNA-directed DNA polymerase family B multifunctional" evidence="8">
    <location>
        <begin position="369"/>
        <end position="741"/>
    </location>
</feature>
<dbReference type="CDD" id="cd05537">
    <property type="entry name" value="POLBc_Pol_II"/>
    <property type="match status" value="1"/>
</dbReference>
<keyword evidence="4 7" id="KW-0239">DNA-directed DNA polymerase</keyword>
<dbReference type="SMART" id="SM00486">
    <property type="entry name" value="POLBc"/>
    <property type="match status" value="1"/>
</dbReference>
<dbReference type="GO" id="GO:0003677">
    <property type="term" value="F:DNA binding"/>
    <property type="evidence" value="ECO:0007669"/>
    <property type="project" value="UniProtKB-KW"/>
</dbReference>
<feature type="domain" description="DNA-directed DNA polymerase family B exonuclease" evidence="9">
    <location>
        <begin position="140"/>
        <end position="281"/>
    </location>
</feature>
<keyword evidence="7" id="KW-0235">DNA replication</keyword>
<dbReference type="Pfam" id="PF00136">
    <property type="entry name" value="DNA_pol_B"/>
    <property type="match status" value="1"/>
</dbReference>
<dbReference type="GO" id="GO:0000166">
    <property type="term" value="F:nucleotide binding"/>
    <property type="evidence" value="ECO:0007669"/>
    <property type="project" value="InterPro"/>
</dbReference>